<proteinExistence type="predicted"/>
<name>A0A3A9WFP2_9ACTN</name>
<sequence length="252" mass="28028">MTDWQGWQESWDRQQEWYMPDREDRFRVMLDAVEAFVGDKPRVLDLACGTGSITRRLLRRFPEARSTGVDLDPALLAIARGTFDGDERVSFVSADLTEPDWADALPHVPYDAVLTSTALHWLDGRALVTLYGQLAGLVRPGGILLNADHMPDDSTPLITAAERAFTKARQERERAGGVADWAEWWRSVADSPELGELARERFRLIGDPTAGDHSEGEVHPVGWHAETLRAAGFAEARAAWVSLTDAVILALR</sequence>
<evidence type="ECO:0000313" key="4">
    <source>
        <dbReference type="EMBL" id="RKN06496.1"/>
    </source>
</evidence>
<comment type="caution">
    <text evidence="4">The sequence shown here is derived from an EMBL/GenBank/DDBJ whole genome shotgun (WGS) entry which is preliminary data.</text>
</comment>
<evidence type="ECO:0000313" key="7">
    <source>
        <dbReference type="Proteomes" id="UP000275024"/>
    </source>
</evidence>
<dbReference type="GO" id="GO:0032259">
    <property type="term" value="P:methylation"/>
    <property type="evidence" value="ECO:0007669"/>
    <property type="project" value="UniProtKB-KW"/>
</dbReference>
<dbReference type="Proteomes" id="UP000275024">
    <property type="component" value="Unassembled WGS sequence"/>
</dbReference>
<dbReference type="EMBL" id="RBDX01000020">
    <property type="protein sequence ID" value="RKN06496.1"/>
    <property type="molecule type" value="Genomic_DNA"/>
</dbReference>
<dbReference type="PANTHER" id="PTHR43861:SF1">
    <property type="entry name" value="TRANS-ACONITATE 2-METHYLTRANSFERASE"/>
    <property type="match status" value="1"/>
</dbReference>
<reference evidence="6 7" key="1">
    <citation type="submission" date="2018-09" db="EMBL/GenBank/DDBJ databases">
        <title>Streptomyces sp. nov. DS1-2, an endophytic actinomycete isolated from roots of Dendrobium scabrilingue.</title>
        <authorList>
            <person name="Kuncharoen N."/>
            <person name="Kudo T."/>
            <person name="Ohkuma M."/>
            <person name="Yuki M."/>
            <person name="Tanasupawat S."/>
        </authorList>
    </citation>
    <scope>NUCLEOTIDE SEQUENCE [LARGE SCALE GENOMIC DNA]</scope>
    <source>
        <strain evidence="4 7">AZ1-7</strain>
        <strain evidence="5 6">DS1-2</strain>
    </source>
</reference>
<dbReference type="Gene3D" id="3.40.50.150">
    <property type="entry name" value="Vaccinia Virus protein VP39"/>
    <property type="match status" value="1"/>
</dbReference>
<keyword evidence="6" id="KW-1185">Reference proteome</keyword>
<keyword evidence="1 4" id="KW-0489">Methyltransferase</keyword>
<dbReference type="SUPFAM" id="SSF53335">
    <property type="entry name" value="S-adenosyl-L-methionine-dependent methyltransferases"/>
    <property type="match status" value="1"/>
</dbReference>
<evidence type="ECO:0000256" key="1">
    <source>
        <dbReference type="ARBA" id="ARBA00022603"/>
    </source>
</evidence>
<evidence type="ECO:0000313" key="6">
    <source>
        <dbReference type="Proteomes" id="UP000268652"/>
    </source>
</evidence>
<dbReference type="InterPro" id="IPR041698">
    <property type="entry name" value="Methyltransf_25"/>
</dbReference>
<dbReference type="PANTHER" id="PTHR43861">
    <property type="entry name" value="TRANS-ACONITATE 2-METHYLTRANSFERASE-RELATED"/>
    <property type="match status" value="1"/>
</dbReference>
<evidence type="ECO:0000313" key="5">
    <source>
        <dbReference type="EMBL" id="RKN20245.1"/>
    </source>
</evidence>
<dbReference type="GO" id="GO:0008168">
    <property type="term" value="F:methyltransferase activity"/>
    <property type="evidence" value="ECO:0007669"/>
    <property type="project" value="UniProtKB-KW"/>
</dbReference>
<dbReference type="Pfam" id="PF13649">
    <property type="entry name" value="Methyltransf_25"/>
    <property type="match status" value="1"/>
</dbReference>
<dbReference type="EMBL" id="RBDY01000014">
    <property type="protein sequence ID" value="RKN20245.1"/>
    <property type="molecule type" value="Genomic_DNA"/>
</dbReference>
<dbReference type="Proteomes" id="UP000268652">
    <property type="component" value="Unassembled WGS sequence"/>
</dbReference>
<accession>A0A3A9WFP2</accession>
<dbReference type="AlphaFoldDB" id="A0A3A9WFP2"/>
<gene>
    <name evidence="5" type="ORF">D7318_18980</name>
    <name evidence="4" type="ORF">D7319_22180</name>
</gene>
<dbReference type="OrthoDB" id="3286690at2"/>
<evidence type="ECO:0000259" key="3">
    <source>
        <dbReference type="Pfam" id="PF13649"/>
    </source>
</evidence>
<organism evidence="4 7">
    <name type="scientific">Streptomyces radicis</name>
    <dbReference type="NCBI Taxonomy" id="1750517"/>
    <lineage>
        <taxon>Bacteria</taxon>
        <taxon>Bacillati</taxon>
        <taxon>Actinomycetota</taxon>
        <taxon>Actinomycetes</taxon>
        <taxon>Kitasatosporales</taxon>
        <taxon>Streptomycetaceae</taxon>
        <taxon>Streptomyces</taxon>
    </lineage>
</organism>
<dbReference type="InterPro" id="IPR029063">
    <property type="entry name" value="SAM-dependent_MTases_sf"/>
</dbReference>
<keyword evidence="2 4" id="KW-0808">Transferase</keyword>
<dbReference type="RefSeq" id="WP_120698308.1">
    <property type="nucleotide sequence ID" value="NZ_RBDX01000020.1"/>
</dbReference>
<evidence type="ECO:0000256" key="2">
    <source>
        <dbReference type="ARBA" id="ARBA00022679"/>
    </source>
</evidence>
<feature type="domain" description="Methyltransferase" evidence="3">
    <location>
        <begin position="43"/>
        <end position="142"/>
    </location>
</feature>
<dbReference type="CDD" id="cd02440">
    <property type="entry name" value="AdoMet_MTases"/>
    <property type="match status" value="1"/>
</dbReference>
<protein>
    <submittedName>
        <fullName evidence="4">Class I SAM-dependent methyltransferase</fullName>
    </submittedName>
</protein>
<dbReference type="GO" id="GO:0017000">
    <property type="term" value="P:antibiotic biosynthetic process"/>
    <property type="evidence" value="ECO:0007669"/>
    <property type="project" value="UniProtKB-ARBA"/>
</dbReference>